<dbReference type="GO" id="GO:0003676">
    <property type="term" value="F:nucleic acid binding"/>
    <property type="evidence" value="ECO:0007669"/>
    <property type="project" value="InterPro"/>
</dbReference>
<feature type="domain" description="Integrase catalytic" evidence="7">
    <location>
        <begin position="462"/>
        <end position="629"/>
    </location>
</feature>
<dbReference type="InterPro" id="IPR001584">
    <property type="entry name" value="Integrase_cat-core"/>
</dbReference>
<comment type="caution">
    <text evidence="8">The sequence shown here is derived from an EMBL/GenBank/DDBJ whole genome shotgun (WGS) entry which is preliminary data.</text>
</comment>
<dbReference type="GO" id="GO:0015074">
    <property type="term" value="P:DNA integration"/>
    <property type="evidence" value="ECO:0007669"/>
    <property type="project" value="InterPro"/>
</dbReference>
<reference evidence="8" key="1">
    <citation type="journal article" date="2019" name="Sci. Rep.">
        <title>Draft genome of Tanacetum cinerariifolium, the natural source of mosquito coil.</title>
        <authorList>
            <person name="Yamashiro T."/>
            <person name="Shiraishi A."/>
            <person name="Satake H."/>
            <person name="Nakayama K."/>
        </authorList>
    </citation>
    <scope>NUCLEOTIDE SEQUENCE</scope>
</reference>
<dbReference type="InterPro" id="IPR036397">
    <property type="entry name" value="RNaseH_sf"/>
</dbReference>
<dbReference type="AlphaFoldDB" id="A0A6L2MT16"/>
<evidence type="ECO:0000256" key="5">
    <source>
        <dbReference type="SAM" id="MobiDB-lite"/>
    </source>
</evidence>
<dbReference type="InterPro" id="IPR036875">
    <property type="entry name" value="Znf_CCHC_sf"/>
</dbReference>
<dbReference type="PANTHER" id="PTHR42648">
    <property type="entry name" value="TRANSPOSASE, PUTATIVE-RELATED"/>
    <property type="match status" value="1"/>
</dbReference>
<feature type="compositionally biased region" description="Basic and acidic residues" evidence="5">
    <location>
        <begin position="1024"/>
        <end position="1038"/>
    </location>
</feature>
<organism evidence="8">
    <name type="scientific">Tanacetum cinerariifolium</name>
    <name type="common">Dalmatian daisy</name>
    <name type="synonym">Chrysanthemum cinerariifolium</name>
    <dbReference type="NCBI Taxonomy" id="118510"/>
    <lineage>
        <taxon>Eukaryota</taxon>
        <taxon>Viridiplantae</taxon>
        <taxon>Streptophyta</taxon>
        <taxon>Embryophyta</taxon>
        <taxon>Tracheophyta</taxon>
        <taxon>Spermatophyta</taxon>
        <taxon>Magnoliopsida</taxon>
        <taxon>eudicotyledons</taxon>
        <taxon>Gunneridae</taxon>
        <taxon>Pentapetalae</taxon>
        <taxon>asterids</taxon>
        <taxon>campanulids</taxon>
        <taxon>Asterales</taxon>
        <taxon>Asteraceae</taxon>
        <taxon>Asteroideae</taxon>
        <taxon>Anthemideae</taxon>
        <taxon>Anthemidinae</taxon>
        <taxon>Tanacetum</taxon>
    </lineage>
</organism>
<dbReference type="InterPro" id="IPR013103">
    <property type="entry name" value="RVT_2"/>
</dbReference>
<dbReference type="PANTHER" id="PTHR42648:SF18">
    <property type="entry name" value="RETROTRANSPOSON, UNCLASSIFIED-LIKE PROTEIN"/>
    <property type="match status" value="1"/>
</dbReference>
<dbReference type="Gene3D" id="3.30.420.10">
    <property type="entry name" value="Ribonuclease H-like superfamily/Ribonuclease H"/>
    <property type="match status" value="1"/>
</dbReference>
<keyword evidence="1" id="KW-0479">Metal-binding</keyword>
<keyword evidence="4" id="KW-0175">Coiled coil</keyword>
<accession>A0A6L2MT16</accession>
<keyword evidence="2" id="KW-0378">Hydrolase</keyword>
<dbReference type="Gene3D" id="4.10.60.10">
    <property type="entry name" value="Zinc finger, CCHC-type"/>
    <property type="match status" value="1"/>
</dbReference>
<evidence type="ECO:0008006" key="9">
    <source>
        <dbReference type="Google" id="ProtNLM"/>
    </source>
</evidence>
<feature type="region of interest" description="Disordered" evidence="5">
    <location>
        <begin position="1005"/>
        <end position="1170"/>
    </location>
</feature>
<evidence type="ECO:0000256" key="1">
    <source>
        <dbReference type="ARBA" id="ARBA00022723"/>
    </source>
</evidence>
<feature type="coiled-coil region" evidence="4">
    <location>
        <begin position="158"/>
        <end position="185"/>
    </location>
</feature>
<proteinExistence type="predicted"/>
<dbReference type="PROSITE" id="PS50994">
    <property type="entry name" value="INTEGRASE"/>
    <property type="match status" value="1"/>
</dbReference>
<evidence type="ECO:0000256" key="3">
    <source>
        <dbReference type="PROSITE-ProRule" id="PRU00047"/>
    </source>
</evidence>
<dbReference type="SUPFAM" id="SSF53098">
    <property type="entry name" value="Ribonuclease H-like"/>
    <property type="match status" value="1"/>
</dbReference>
<dbReference type="InterPro" id="IPR012337">
    <property type="entry name" value="RNaseH-like_sf"/>
</dbReference>
<dbReference type="InterPro" id="IPR001878">
    <property type="entry name" value="Znf_CCHC"/>
</dbReference>
<feature type="compositionally biased region" description="Basic and acidic residues" evidence="5">
    <location>
        <begin position="1055"/>
        <end position="1069"/>
    </location>
</feature>
<protein>
    <recommendedName>
        <fullName evidence="9">Retrovirus-related Pol polyprotein from transposon TNT 1-94</fullName>
    </recommendedName>
</protein>
<evidence type="ECO:0000259" key="7">
    <source>
        <dbReference type="PROSITE" id="PS50994"/>
    </source>
</evidence>
<evidence type="ECO:0000313" key="8">
    <source>
        <dbReference type="EMBL" id="GEU77073.1"/>
    </source>
</evidence>
<feature type="compositionally biased region" description="Basic and acidic residues" evidence="5">
    <location>
        <begin position="1092"/>
        <end position="1103"/>
    </location>
</feature>
<dbReference type="InterPro" id="IPR039537">
    <property type="entry name" value="Retrotran_Ty1/copia-like"/>
</dbReference>
<dbReference type="Pfam" id="PF07727">
    <property type="entry name" value="RVT_2"/>
    <property type="match status" value="1"/>
</dbReference>
<dbReference type="GO" id="GO:0008270">
    <property type="term" value="F:zinc ion binding"/>
    <property type="evidence" value="ECO:0007669"/>
    <property type="project" value="UniProtKB-KW"/>
</dbReference>
<gene>
    <name evidence="8" type="ORF">Tci_049051</name>
</gene>
<feature type="domain" description="CCHC-type" evidence="6">
    <location>
        <begin position="107"/>
        <end position="122"/>
    </location>
</feature>
<dbReference type="EMBL" id="BKCJ010007401">
    <property type="protein sequence ID" value="GEU77073.1"/>
    <property type="molecule type" value="Genomic_DNA"/>
</dbReference>
<dbReference type="InterPro" id="IPR043502">
    <property type="entry name" value="DNA/RNA_pol_sf"/>
</dbReference>
<evidence type="ECO:0000256" key="4">
    <source>
        <dbReference type="SAM" id="Coils"/>
    </source>
</evidence>
<keyword evidence="3" id="KW-0863">Zinc-finger</keyword>
<sequence length="1192" mass="135532">MKEYIRLEEEKAHRHVHQDACPQPQSIPQIRYDVFIGNQKTHLAEFPQIDSGLAVPVLKQRDDPIYVINKMMSFMRQSSFAAGTSGTRPNISRTGGNNLGQQRVVNCFNCQGEGYMSRQCPKPKRKRDTTWFRDKVILVEAQGSAKAVLMANLSSYGSDVLSEEMKLLTETFNDLKNESKEKETKNIDKEFSLEKKVKELDNIVYKIAHGFQKPFYLKKARQIRPMLYDGSVIAKETNVILIVDSEETLLLEEESRSKMLLKQSDPMVLEKNVNIKLINYAELNRLSADFGKDIVDNAAPVSKSTMVAPGMYKLDLVTLSPKDKKNRETHIYYLKHTMEQAAILKEIVEQAKSLNPIDSASYPVCKYVKLIQELLGYVRDTCLDIHKPSKKLVTVTPINKKKIVRITATNKVPFGEPIPLEVVTQESVVTKIYTQRPKLPKNIGSNSKHKIAKSMISNKTKSGTSRGSNTSVSLPSSSLINDSINGKMYILVIVDDYSRFTWVNFPALKDEDPDFIIKFQKMIQVRLNATVRNIRTNNGNKFVNQTLCSYYENVSISHETLVAHTLQQNGVVERRNRTLVEAARTMLIYVKAPLFLWAEAAATACYTQNRSIIWRRHGKTPYELLHYRRPDLSYLHVFDKVMLIKLKWIYKVKRDEFGMVLKNKSRLVAQGFMKEEGMDFEESFAPAARIEAIRIFVANASNKNMMIFQMDVKMAFLNVKLKEEVYVSQPKGFVDHDNPSNVYKLKKALYGLKQAPRAWYDMLSSFLISQHFSKGVVNPTLFIRKARNDLLLVQVYVDDIIFASTNTVMCNEFANLMTTKFKMSMMGQMSFCLGLRTSQNTPMVEKSKLDEDLQGTPVDATLYHGMTRSLMYLTSSRPDLIYAVCLCAWYQAKPIEKLLNAIKRIFQYLKGTINLGLWNELLHIHSKACAYFAAQLVLSSYHSTINPTPASQIALDNDLVPPEIILVKDSKSNKLRALQLFPSFPCQQCDFLCYQCGAKEPKKARKFKKHASPQLKTIPISPKEPAKKPGKAKKDVTSTKKKTTKAKPTKKKAPVKADKVKGVSDELQRKISSTNEGTCAKPGVADVPTYDSKSDKESWGDSGKEDDDDEDDIENDDEDDTKDDDGNDDDDNNDGNDDDDKEEENVDEFTDKEDDDDNAKDENKEELDDAKELYKDVNVILRKEDVEMTNAD</sequence>
<evidence type="ECO:0000259" key="6">
    <source>
        <dbReference type="PROSITE" id="PS50158"/>
    </source>
</evidence>
<dbReference type="GO" id="GO:0016787">
    <property type="term" value="F:hydrolase activity"/>
    <property type="evidence" value="ECO:0007669"/>
    <property type="project" value="UniProtKB-KW"/>
</dbReference>
<dbReference type="SUPFAM" id="SSF56672">
    <property type="entry name" value="DNA/RNA polymerases"/>
    <property type="match status" value="1"/>
</dbReference>
<evidence type="ECO:0000256" key="2">
    <source>
        <dbReference type="ARBA" id="ARBA00022801"/>
    </source>
</evidence>
<dbReference type="PROSITE" id="PS50158">
    <property type="entry name" value="ZF_CCHC"/>
    <property type="match status" value="1"/>
</dbReference>
<feature type="compositionally biased region" description="Acidic residues" evidence="5">
    <location>
        <begin position="1104"/>
        <end position="1169"/>
    </location>
</feature>
<dbReference type="SUPFAM" id="SSF57756">
    <property type="entry name" value="Retrovirus zinc finger-like domains"/>
    <property type="match status" value="1"/>
</dbReference>
<feature type="compositionally biased region" description="Basic residues" evidence="5">
    <location>
        <begin position="1039"/>
        <end position="1054"/>
    </location>
</feature>
<name>A0A6L2MT16_TANCI</name>
<keyword evidence="3" id="KW-0862">Zinc</keyword>